<dbReference type="Proteomes" id="UP001143856">
    <property type="component" value="Unassembled WGS sequence"/>
</dbReference>
<organism evidence="1 2">
    <name type="scientific">Xylaria curta</name>
    <dbReference type="NCBI Taxonomy" id="42375"/>
    <lineage>
        <taxon>Eukaryota</taxon>
        <taxon>Fungi</taxon>
        <taxon>Dikarya</taxon>
        <taxon>Ascomycota</taxon>
        <taxon>Pezizomycotina</taxon>
        <taxon>Sordariomycetes</taxon>
        <taxon>Xylariomycetidae</taxon>
        <taxon>Xylariales</taxon>
        <taxon>Xylariaceae</taxon>
        <taxon>Xylaria</taxon>
    </lineage>
</organism>
<proteinExistence type="predicted"/>
<gene>
    <name evidence="1" type="ORF">NUW58_g6180</name>
</gene>
<protein>
    <submittedName>
        <fullName evidence="1">Uncharacterized protein</fullName>
    </submittedName>
</protein>
<dbReference type="EMBL" id="JAPDGR010001342">
    <property type="protein sequence ID" value="KAJ2983840.1"/>
    <property type="molecule type" value="Genomic_DNA"/>
</dbReference>
<keyword evidence="2" id="KW-1185">Reference proteome</keyword>
<evidence type="ECO:0000313" key="1">
    <source>
        <dbReference type="EMBL" id="KAJ2983840.1"/>
    </source>
</evidence>
<comment type="caution">
    <text evidence="1">The sequence shown here is derived from an EMBL/GenBank/DDBJ whole genome shotgun (WGS) entry which is preliminary data.</text>
</comment>
<reference evidence="1" key="1">
    <citation type="submission" date="2022-10" db="EMBL/GenBank/DDBJ databases">
        <title>Genome Sequence of Xylaria curta.</title>
        <authorList>
            <person name="Buettner E."/>
        </authorList>
    </citation>
    <scope>NUCLEOTIDE SEQUENCE</scope>
    <source>
        <strain evidence="1">Babe10</strain>
    </source>
</reference>
<sequence>MRKCVGLPSGPRAWLRKAASTTGAPWPGVGTSSRKPLSTSPRPRVISLGEDTSRPGSGGLPRSLESTYEIVGGHAVVLEWAAVVGLEAGVAPMREAVGDIEVGVEVGADIEVEVGSVVAALMKSLSVS</sequence>
<accession>A0ACC1NX31</accession>
<evidence type="ECO:0000313" key="2">
    <source>
        <dbReference type="Proteomes" id="UP001143856"/>
    </source>
</evidence>
<name>A0ACC1NX31_9PEZI</name>